<dbReference type="PRINTS" id="PR00418">
    <property type="entry name" value="TPI2FAMILY"/>
</dbReference>
<keyword evidence="8 9" id="KW-0413">Isomerase</keyword>
<dbReference type="GO" id="GO:0003918">
    <property type="term" value="F:DNA topoisomerase type II (double strand cut, ATP-hydrolyzing) activity"/>
    <property type="evidence" value="ECO:0007669"/>
    <property type="project" value="UniProtKB-UniRule"/>
</dbReference>
<dbReference type="FunFam" id="3.30.565.10:FF:000004">
    <property type="entry name" value="DNA topoisomerase 2"/>
    <property type="match status" value="1"/>
</dbReference>
<reference evidence="12" key="1">
    <citation type="journal article" date="2018" name="Nat. Microbiol.">
        <title>Leveraging single-cell genomics to expand the fungal tree of life.</title>
        <authorList>
            <person name="Ahrendt S.R."/>
            <person name="Quandt C.A."/>
            <person name="Ciobanu D."/>
            <person name="Clum A."/>
            <person name="Salamov A."/>
            <person name="Andreopoulos B."/>
            <person name="Cheng J.F."/>
            <person name="Woyke T."/>
            <person name="Pelin A."/>
            <person name="Henrissat B."/>
            <person name="Reynolds N.K."/>
            <person name="Benny G.L."/>
            <person name="Smith M.E."/>
            <person name="James T.Y."/>
            <person name="Grigoriev I.V."/>
        </authorList>
    </citation>
    <scope>NUCLEOTIDE SEQUENCE [LARGE SCALE GENOMIC DNA]</scope>
</reference>
<evidence type="ECO:0000256" key="6">
    <source>
        <dbReference type="ARBA" id="ARBA00023029"/>
    </source>
</evidence>
<dbReference type="InterPro" id="IPR013759">
    <property type="entry name" value="Topo_IIA_B_C"/>
</dbReference>
<accession>A0A4P9Y1R4</accession>
<dbReference type="GO" id="GO:0005524">
    <property type="term" value="F:ATP binding"/>
    <property type="evidence" value="ECO:0007669"/>
    <property type="project" value="UniProtKB-UniRule"/>
</dbReference>
<dbReference type="GO" id="GO:0000819">
    <property type="term" value="P:sister chromatid segregation"/>
    <property type="evidence" value="ECO:0007669"/>
    <property type="project" value="TreeGrafter"/>
</dbReference>
<dbReference type="GO" id="GO:0005634">
    <property type="term" value="C:nucleus"/>
    <property type="evidence" value="ECO:0007669"/>
    <property type="project" value="TreeGrafter"/>
</dbReference>
<keyword evidence="4 9" id="KW-0547">Nucleotide-binding</keyword>
<evidence type="ECO:0000256" key="8">
    <source>
        <dbReference type="ARBA" id="ARBA00023235"/>
    </source>
</evidence>
<organism evidence="11 12">
    <name type="scientific">Piptocephalis cylindrospora</name>
    <dbReference type="NCBI Taxonomy" id="1907219"/>
    <lineage>
        <taxon>Eukaryota</taxon>
        <taxon>Fungi</taxon>
        <taxon>Fungi incertae sedis</taxon>
        <taxon>Zoopagomycota</taxon>
        <taxon>Zoopagomycotina</taxon>
        <taxon>Zoopagomycetes</taxon>
        <taxon>Zoopagales</taxon>
        <taxon>Piptocephalidaceae</taxon>
        <taxon>Piptocephalis</taxon>
    </lineage>
</organism>
<evidence type="ECO:0000256" key="9">
    <source>
        <dbReference type="RuleBase" id="RU362094"/>
    </source>
</evidence>
<dbReference type="AlphaFoldDB" id="A0A4P9Y1R4"/>
<keyword evidence="6 9" id="KW-0799">Topoisomerase</keyword>
<dbReference type="CDD" id="cd16930">
    <property type="entry name" value="HATPase_TopII-like"/>
    <property type="match status" value="1"/>
</dbReference>
<dbReference type="GO" id="GO:0003677">
    <property type="term" value="F:DNA binding"/>
    <property type="evidence" value="ECO:0007669"/>
    <property type="project" value="UniProtKB-UniRule"/>
</dbReference>
<dbReference type="PANTHER" id="PTHR10169:SF38">
    <property type="entry name" value="DNA TOPOISOMERASE 2"/>
    <property type="match status" value="1"/>
</dbReference>
<dbReference type="InterPro" id="IPR050634">
    <property type="entry name" value="DNA_Topoisomerase_II"/>
</dbReference>
<comment type="cofactor">
    <cofactor evidence="2">
        <name>Mg(2+)</name>
        <dbReference type="ChEBI" id="CHEBI:18420"/>
    </cofactor>
</comment>
<keyword evidence="5 9" id="KW-0067">ATP-binding</keyword>
<dbReference type="SMART" id="SM00387">
    <property type="entry name" value="HATPase_c"/>
    <property type="match status" value="1"/>
</dbReference>
<dbReference type="SUPFAM" id="SSF56719">
    <property type="entry name" value="Type II DNA topoisomerase"/>
    <property type="match status" value="1"/>
</dbReference>
<dbReference type="PROSITE" id="PS00177">
    <property type="entry name" value="TOPOISOMERASE_II"/>
    <property type="match status" value="1"/>
</dbReference>
<keyword evidence="7 9" id="KW-0238">DNA-binding</keyword>
<dbReference type="SUPFAM" id="SSF55874">
    <property type="entry name" value="ATPase domain of HSP90 chaperone/DNA topoisomerase II/histidine kinase"/>
    <property type="match status" value="1"/>
</dbReference>
<evidence type="ECO:0000256" key="2">
    <source>
        <dbReference type="ARBA" id="ARBA00001946"/>
    </source>
</evidence>
<dbReference type="SMART" id="SM00433">
    <property type="entry name" value="TOP2c"/>
    <property type="match status" value="1"/>
</dbReference>
<dbReference type="InterPro" id="IPR036890">
    <property type="entry name" value="HATPase_C_sf"/>
</dbReference>
<dbReference type="FunFam" id="3.30.230.10:FF:000008">
    <property type="entry name" value="DNA topoisomerase 2"/>
    <property type="match status" value="1"/>
</dbReference>
<dbReference type="Gene3D" id="3.30.565.10">
    <property type="entry name" value="Histidine kinase-like ATPase, C-terminal domain"/>
    <property type="match status" value="1"/>
</dbReference>
<dbReference type="Gene3D" id="3.30.230.10">
    <property type="match status" value="1"/>
</dbReference>
<dbReference type="Proteomes" id="UP000267251">
    <property type="component" value="Unassembled WGS sequence"/>
</dbReference>
<comment type="similarity">
    <text evidence="3 9">Belongs to the type II topoisomerase family.</text>
</comment>
<evidence type="ECO:0000256" key="5">
    <source>
        <dbReference type="ARBA" id="ARBA00022840"/>
    </source>
</evidence>
<dbReference type="GO" id="GO:0016301">
    <property type="term" value="F:kinase activity"/>
    <property type="evidence" value="ECO:0007669"/>
    <property type="project" value="UniProtKB-KW"/>
</dbReference>
<dbReference type="InterPro" id="IPR020568">
    <property type="entry name" value="Ribosomal_Su5_D2-typ_SF"/>
</dbReference>
<dbReference type="EC" id="5.6.2.2" evidence="9"/>
<dbReference type="PANTHER" id="PTHR10169">
    <property type="entry name" value="DNA TOPOISOMERASE/GYRASE"/>
    <property type="match status" value="1"/>
</dbReference>
<keyword evidence="11" id="KW-0418">Kinase</keyword>
<dbReference type="InterPro" id="IPR001241">
    <property type="entry name" value="Topo_IIA"/>
</dbReference>
<gene>
    <name evidence="11" type="ORF">BJ684DRAFT_3814</name>
</gene>
<sequence length="446" mass="50226">EIYQKKTQLEHILLRPDTYIGSVESVEQAMWIYDVKTSKMEQKVISYVPGLYKIFDEILVNAADNKIRDPSMSTVKVDISAQDPPTITVYNNGQGIPVEMHETEKVYIPELIFGHLLTSSNYDDAEQKVTGGRNGFGAKLCNIFSKRFTIETSDKSRGKRFKQVFTDNMSTAETPKFLKATKEDFTQVTFEPDLSKFGLTHLSDDFVALLRKRVVDVAGCVRDVKVFLNGERIKVKNFKEYCGLYLEEIQKPKPSMIYERINDRWEVCFTPSTDGQFHQVSFVNSIATSRGGTHVTYIAEQIVSYLVKLGSKKVKQTTIKPHQARSQLWVFVNCLIVNPAFDSQTKDTLTLRASFFGSKCILPDPYLTKVGKTGVLEEMLMQVRAKQDQALKKTDGGKRSRITGISKLEDANFAGTRRSRECTLILTEGDSAKSLAIAGLGKVGRD</sequence>
<dbReference type="Pfam" id="PF00204">
    <property type="entry name" value="DNA_gyraseB"/>
    <property type="match status" value="1"/>
</dbReference>
<evidence type="ECO:0000256" key="4">
    <source>
        <dbReference type="ARBA" id="ARBA00022741"/>
    </source>
</evidence>
<evidence type="ECO:0000256" key="7">
    <source>
        <dbReference type="ARBA" id="ARBA00023125"/>
    </source>
</evidence>
<dbReference type="CDD" id="cd03481">
    <property type="entry name" value="TopoIIA_Trans_ScTopoIIA"/>
    <property type="match status" value="1"/>
</dbReference>
<protein>
    <recommendedName>
        <fullName evidence="9">DNA topoisomerase 2</fullName>
        <ecNumber evidence="9">5.6.2.2</ecNumber>
    </recommendedName>
</protein>
<dbReference type="GO" id="GO:0006265">
    <property type="term" value="P:DNA topological change"/>
    <property type="evidence" value="ECO:0007669"/>
    <property type="project" value="UniProtKB-UniRule"/>
</dbReference>
<evidence type="ECO:0000313" key="12">
    <source>
        <dbReference type="Proteomes" id="UP000267251"/>
    </source>
</evidence>
<feature type="non-terminal residue" evidence="11">
    <location>
        <position position="446"/>
    </location>
</feature>
<comment type="subunit">
    <text evidence="9">Homodimer.</text>
</comment>
<name>A0A4P9Y1R4_9FUNG</name>
<proteinExistence type="inferred from homology"/>
<dbReference type="GO" id="GO:0000712">
    <property type="term" value="P:resolution of meiotic recombination intermediates"/>
    <property type="evidence" value="ECO:0007669"/>
    <property type="project" value="TreeGrafter"/>
</dbReference>
<keyword evidence="11" id="KW-0808">Transferase</keyword>
<dbReference type="InterPro" id="IPR013506">
    <property type="entry name" value="Topo_IIA_bsu_dom2"/>
</dbReference>
<evidence type="ECO:0000313" key="11">
    <source>
        <dbReference type="EMBL" id="RKP11770.1"/>
    </source>
</evidence>
<dbReference type="InterPro" id="IPR013760">
    <property type="entry name" value="Topo_IIA-like_dom_sf"/>
</dbReference>
<dbReference type="Pfam" id="PF02518">
    <property type="entry name" value="HATPase_c"/>
    <property type="match status" value="1"/>
</dbReference>
<comment type="function">
    <text evidence="9">Control of topological states of DNA by transient breakage and subsequent rejoining of DNA strands. Topoisomerase II makes double-strand breaks.</text>
</comment>
<dbReference type="InterPro" id="IPR018522">
    <property type="entry name" value="TopoIIA_CS"/>
</dbReference>
<evidence type="ECO:0000259" key="10">
    <source>
        <dbReference type="SMART" id="SM00387"/>
    </source>
</evidence>
<feature type="domain" description="Histidine kinase/HSP90-like ATPase" evidence="10">
    <location>
        <begin position="50"/>
        <end position="196"/>
    </location>
</feature>
<dbReference type="InterPro" id="IPR014721">
    <property type="entry name" value="Ribsml_uS5_D2-typ_fold_subgr"/>
</dbReference>
<evidence type="ECO:0000256" key="1">
    <source>
        <dbReference type="ARBA" id="ARBA00000185"/>
    </source>
</evidence>
<dbReference type="Gene3D" id="3.40.50.670">
    <property type="match status" value="1"/>
</dbReference>
<keyword evidence="12" id="KW-1185">Reference proteome</keyword>
<evidence type="ECO:0000256" key="3">
    <source>
        <dbReference type="ARBA" id="ARBA00011080"/>
    </source>
</evidence>
<dbReference type="EMBL" id="KZ988665">
    <property type="protein sequence ID" value="RKP11770.1"/>
    <property type="molecule type" value="Genomic_DNA"/>
</dbReference>
<dbReference type="InterPro" id="IPR003594">
    <property type="entry name" value="HATPase_dom"/>
</dbReference>
<dbReference type="OrthoDB" id="276498at2759"/>
<comment type="catalytic activity">
    <reaction evidence="1 9">
        <text>ATP-dependent breakage, passage and rejoining of double-stranded DNA.</text>
        <dbReference type="EC" id="5.6.2.2"/>
    </reaction>
</comment>
<dbReference type="SUPFAM" id="SSF54211">
    <property type="entry name" value="Ribosomal protein S5 domain 2-like"/>
    <property type="match status" value="1"/>
</dbReference>
<feature type="non-terminal residue" evidence="11">
    <location>
        <position position="1"/>
    </location>
</feature>